<gene>
    <name evidence="2" type="ORF">ACFSFY_10515</name>
</gene>
<comment type="caution">
    <text evidence="2">The sequence shown here is derived from an EMBL/GenBank/DDBJ whole genome shotgun (WGS) entry which is preliminary data.</text>
</comment>
<accession>A0ABW4SJ09</accession>
<organism evidence="2 3">
    <name type="scientific">Sporosarcina siberiensis</name>
    <dbReference type="NCBI Taxonomy" id="1365606"/>
    <lineage>
        <taxon>Bacteria</taxon>
        <taxon>Bacillati</taxon>
        <taxon>Bacillota</taxon>
        <taxon>Bacilli</taxon>
        <taxon>Bacillales</taxon>
        <taxon>Caryophanaceae</taxon>
        <taxon>Sporosarcina</taxon>
    </lineage>
</organism>
<protein>
    <submittedName>
        <fullName evidence="2">DUF2268 domain-containing protein</fullName>
    </submittedName>
</protein>
<dbReference type="EMBL" id="JBHUGI010000027">
    <property type="protein sequence ID" value="MFD1928482.1"/>
    <property type="molecule type" value="Genomic_DNA"/>
</dbReference>
<evidence type="ECO:0000259" key="1">
    <source>
        <dbReference type="Pfam" id="PF10026"/>
    </source>
</evidence>
<sequence length="277" mass="32383">MPVIDTYLWLSKFSIAYDQQLTKSPYTLQCALLCAPIVNKFPDYNSEELQYEFLNYGLFNPSESEGLEKRVMKMKSRKFWEFINLEYQLLKNVWQGPEVSIYIFPITNLDFVGATPTKNGVAYKNALFLFLSENLSSEEIRALFAHEYNHICRLHFLAMEPNRMPLMDSLIIEGLAEYAVRDLYGERWLGPWNNLYSYEKALNIWLTVFIHSIHLKGLKNHRKFLYGEKKSPLPEWIGYSIGYQIVDTYQNNCGPFTTLELLQMSSEELIKGSDFPT</sequence>
<keyword evidence="3" id="KW-1185">Reference proteome</keyword>
<name>A0ABW4SJ09_9BACL</name>
<dbReference type="RefSeq" id="WP_381537867.1">
    <property type="nucleotide sequence ID" value="NZ_JBHUGI010000027.1"/>
</dbReference>
<dbReference type="Pfam" id="PF10026">
    <property type="entry name" value="DUF2268"/>
    <property type="match status" value="1"/>
</dbReference>
<evidence type="ECO:0000313" key="3">
    <source>
        <dbReference type="Proteomes" id="UP001597218"/>
    </source>
</evidence>
<reference evidence="3" key="1">
    <citation type="journal article" date="2019" name="Int. J. Syst. Evol. Microbiol.">
        <title>The Global Catalogue of Microorganisms (GCM) 10K type strain sequencing project: providing services to taxonomists for standard genome sequencing and annotation.</title>
        <authorList>
            <consortium name="The Broad Institute Genomics Platform"/>
            <consortium name="The Broad Institute Genome Sequencing Center for Infectious Disease"/>
            <person name="Wu L."/>
            <person name="Ma J."/>
        </authorList>
    </citation>
    <scope>NUCLEOTIDE SEQUENCE [LARGE SCALE GENOMIC DNA]</scope>
    <source>
        <strain evidence="3">CGMCC 4.7177</strain>
    </source>
</reference>
<dbReference type="Proteomes" id="UP001597218">
    <property type="component" value="Unassembled WGS sequence"/>
</dbReference>
<proteinExistence type="predicted"/>
<dbReference type="InterPro" id="IPR018728">
    <property type="entry name" value="DUF2268"/>
</dbReference>
<feature type="domain" description="DUF2268" evidence="1">
    <location>
        <begin position="79"/>
        <end position="271"/>
    </location>
</feature>
<evidence type="ECO:0000313" key="2">
    <source>
        <dbReference type="EMBL" id="MFD1928482.1"/>
    </source>
</evidence>